<comment type="caution">
    <text evidence="1">The sequence shown here is derived from an EMBL/GenBank/DDBJ whole genome shotgun (WGS) entry which is preliminary data.</text>
</comment>
<protein>
    <submittedName>
        <fullName evidence="1">Uncharacterized protein</fullName>
    </submittedName>
</protein>
<gene>
    <name evidence="1" type="ORF">GUJ93_ZPchr0014g47563</name>
</gene>
<name>A0A8J5SY38_ZIZPA</name>
<reference evidence="1" key="1">
    <citation type="journal article" date="2021" name="bioRxiv">
        <title>Whole Genome Assembly and Annotation of Northern Wild Rice, Zizania palustris L., Supports a Whole Genome Duplication in the Zizania Genus.</title>
        <authorList>
            <person name="Haas M."/>
            <person name="Kono T."/>
            <person name="Macchietto M."/>
            <person name="Millas R."/>
            <person name="McGilp L."/>
            <person name="Shao M."/>
            <person name="Duquette J."/>
            <person name="Hirsch C.N."/>
            <person name="Kimball J."/>
        </authorList>
    </citation>
    <scope>NUCLEOTIDE SEQUENCE</scope>
    <source>
        <tissue evidence="1">Fresh leaf tissue</tissue>
    </source>
</reference>
<organism evidence="1 2">
    <name type="scientific">Zizania palustris</name>
    <name type="common">Northern wild rice</name>
    <dbReference type="NCBI Taxonomy" id="103762"/>
    <lineage>
        <taxon>Eukaryota</taxon>
        <taxon>Viridiplantae</taxon>
        <taxon>Streptophyta</taxon>
        <taxon>Embryophyta</taxon>
        <taxon>Tracheophyta</taxon>
        <taxon>Spermatophyta</taxon>
        <taxon>Magnoliopsida</taxon>
        <taxon>Liliopsida</taxon>
        <taxon>Poales</taxon>
        <taxon>Poaceae</taxon>
        <taxon>BOP clade</taxon>
        <taxon>Oryzoideae</taxon>
        <taxon>Oryzeae</taxon>
        <taxon>Zizaniinae</taxon>
        <taxon>Zizania</taxon>
    </lineage>
</organism>
<keyword evidence="2" id="KW-1185">Reference proteome</keyword>
<dbReference type="Proteomes" id="UP000729402">
    <property type="component" value="Unassembled WGS sequence"/>
</dbReference>
<dbReference type="AlphaFoldDB" id="A0A8J5SY38"/>
<evidence type="ECO:0000313" key="1">
    <source>
        <dbReference type="EMBL" id="KAG8083090.1"/>
    </source>
</evidence>
<sequence>MGGFGLLQVSQVCNANTLTTKATIVVFSAQESSNERGKLGCSDDSAGHRVGTSVRNYLAACILLYSSGFFDLTLTALSFSGDSS</sequence>
<accession>A0A8J5SY38</accession>
<proteinExistence type="predicted"/>
<reference evidence="1" key="2">
    <citation type="submission" date="2021-02" db="EMBL/GenBank/DDBJ databases">
        <authorList>
            <person name="Kimball J.A."/>
            <person name="Haas M.W."/>
            <person name="Macchietto M."/>
            <person name="Kono T."/>
            <person name="Duquette J."/>
            <person name="Shao M."/>
        </authorList>
    </citation>
    <scope>NUCLEOTIDE SEQUENCE</scope>
    <source>
        <tissue evidence="1">Fresh leaf tissue</tissue>
    </source>
</reference>
<evidence type="ECO:0000313" key="2">
    <source>
        <dbReference type="Proteomes" id="UP000729402"/>
    </source>
</evidence>
<dbReference type="EMBL" id="JAAALK010000086">
    <property type="protein sequence ID" value="KAG8083090.1"/>
    <property type="molecule type" value="Genomic_DNA"/>
</dbReference>